<comment type="caution">
    <text evidence="3">The sequence shown here is derived from an EMBL/GenBank/DDBJ whole genome shotgun (WGS) entry which is preliminary data.</text>
</comment>
<proteinExistence type="predicted"/>
<protein>
    <recommendedName>
        <fullName evidence="2">Peptidase S8/S53 domain-containing protein</fullName>
    </recommendedName>
</protein>
<dbReference type="InterPro" id="IPR036852">
    <property type="entry name" value="Peptidase_S8/S53_dom_sf"/>
</dbReference>
<dbReference type="EMBL" id="BART01023796">
    <property type="protein sequence ID" value="GAG96843.1"/>
    <property type="molecule type" value="Genomic_DNA"/>
</dbReference>
<feature type="domain" description="Peptidase S8/S53" evidence="2">
    <location>
        <begin position="25"/>
        <end position="80"/>
    </location>
</feature>
<organism evidence="3">
    <name type="scientific">marine sediment metagenome</name>
    <dbReference type="NCBI Taxonomy" id="412755"/>
    <lineage>
        <taxon>unclassified sequences</taxon>
        <taxon>metagenomes</taxon>
        <taxon>ecological metagenomes</taxon>
    </lineage>
</organism>
<dbReference type="Pfam" id="PF00082">
    <property type="entry name" value="Peptidase_S8"/>
    <property type="match status" value="1"/>
</dbReference>
<dbReference type="PROSITE" id="PS51892">
    <property type="entry name" value="SUBTILASE"/>
    <property type="match status" value="1"/>
</dbReference>
<evidence type="ECO:0000256" key="1">
    <source>
        <dbReference type="ARBA" id="ARBA00022801"/>
    </source>
</evidence>
<dbReference type="InterPro" id="IPR023827">
    <property type="entry name" value="Peptidase_S8_Asp-AS"/>
</dbReference>
<sequence length="115" mass="12731">MNYASAQTQSVNATWYDNGYNGDTDSSIAVLDSGINPNQAFLQNKVVGWQNFVDNDLISDRNGHGTFISSVIAGTGDLTNKSSSPSFIKLYGNYTHLELFEDYLPSKNYTYKILT</sequence>
<gene>
    <name evidence="3" type="ORF">S01H4_43181</name>
</gene>
<dbReference type="AlphaFoldDB" id="X1CKV2"/>
<dbReference type="PROSITE" id="PS00136">
    <property type="entry name" value="SUBTILASE_ASP"/>
    <property type="match status" value="1"/>
</dbReference>
<dbReference type="InterPro" id="IPR000209">
    <property type="entry name" value="Peptidase_S8/S53_dom"/>
</dbReference>
<dbReference type="SUPFAM" id="SSF52743">
    <property type="entry name" value="Subtilisin-like"/>
    <property type="match status" value="1"/>
</dbReference>
<keyword evidence="1" id="KW-0378">Hydrolase</keyword>
<reference evidence="3" key="1">
    <citation type="journal article" date="2014" name="Front. Microbiol.">
        <title>High frequency of phylogenetically diverse reductive dehalogenase-homologous genes in deep subseafloor sedimentary metagenomes.</title>
        <authorList>
            <person name="Kawai M."/>
            <person name="Futagami T."/>
            <person name="Toyoda A."/>
            <person name="Takaki Y."/>
            <person name="Nishi S."/>
            <person name="Hori S."/>
            <person name="Arai W."/>
            <person name="Tsubouchi T."/>
            <person name="Morono Y."/>
            <person name="Uchiyama I."/>
            <person name="Ito T."/>
            <person name="Fujiyama A."/>
            <person name="Inagaki F."/>
            <person name="Takami H."/>
        </authorList>
    </citation>
    <scope>NUCLEOTIDE SEQUENCE</scope>
    <source>
        <strain evidence="3">Expedition CK06-06</strain>
    </source>
</reference>
<evidence type="ECO:0000259" key="2">
    <source>
        <dbReference type="Pfam" id="PF00082"/>
    </source>
</evidence>
<dbReference type="GO" id="GO:0004252">
    <property type="term" value="F:serine-type endopeptidase activity"/>
    <property type="evidence" value="ECO:0007669"/>
    <property type="project" value="InterPro"/>
</dbReference>
<name>X1CKV2_9ZZZZ</name>
<dbReference type="GO" id="GO:0006508">
    <property type="term" value="P:proteolysis"/>
    <property type="evidence" value="ECO:0007669"/>
    <property type="project" value="InterPro"/>
</dbReference>
<dbReference type="Gene3D" id="3.40.50.200">
    <property type="entry name" value="Peptidase S8/S53 domain"/>
    <property type="match status" value="1"/>
</dbReference>
<accession>X1CKV2</accession>
<evidence type="ECO:0000313" key="3">
    <source>
        <dbReference type="EMBL" id="GAG96843.1"/>
    </source>
</evidence>
<feature type="non-terminal residue" evidence="3">
    <location>
        <position position="115"/>
    </location>
</feature>